<feature type="region of interest" description="Disordered" evidence="1">
    <location>
        <begin position="11"/>
        <end position="30"/>
    </location>
</feature>
<dbReference type="AlphaFoldDB" id="A0A5E4CTX8"/>
<evidence type="ECO:0000313" key="2">
    <source>
        <dbReference type="EMBL" id="KAF7466925.1"/>
    </source>
</evidence>
<feature type="region of interest" description="Disordered" evidence="1">
    <location>
        <begin position="261"/>
        <end position="309"/>
    </location>
</feature>
<evidence type="ECO:0000313" key="3">
    <source>
        <dbReference type="EMBL" id="KAF7474747.1"/>
    </source>
</evidence>
<dbReference type="EMBL" id="WJEC01003702">
    <property type="protein sequence ID" value="KAF7474747.1"/>
    <property type="molecule type" value="Genomic_DNA"/>
</dbReference>
<accession>A0A5E4CTX8</accession>
<feature type="compositionally biased region" description="Basic and acidic residues" evidence="1">
    <location>
        <begin position="173"/>
        <end position="182"/>
    </location>
</feature>
<protein>
    <submittedName>
        <fullName evidence="4">Uncharacterized protein</fullName>
    </submittedName>
</protein>
<organism evidence="4 6">
    <name type="scientific">Marmota monax</name>
    <name type="common">Woodchuck</name>
    <dbReference type="NCBI Taxonomy" id="9995"/>
    <lineage>
        <taxon>Eukaryota</taxon>
        <taxon>Metazoa</taxon>
        <taxon>Chordata</taxon>
        <taxon>Craniata</taxon>
        <taxon>Vertebrata</taxon>
        <taxon>Euteleostomi</taxon>
        <taxon>Mammalia</taxon>
        <taxon>Eutheria</taxon>
        <taxon>Euarchontoglires</taxon>
        <taxon>Glires</taxon>
        <taxon>Rodentia</taxon>
        <taxon>Sciuromorpha</taxon>
        <taxon>Sciuridae</taxon>
        <taxon>Xerinae</taxon>
        <taxon>Marmotini</taxon>
        <taxon>Marmota</taxon>
    </lineage>
</organism>
<reference evidence="4 6" key="1">
    <citation type="submission" date="2019-04" db="EMBL/GenBank/DDBJ databases">
        <authorList>
            <person name="Alioto T."/>
            <person name="Alioto T."/>
        </authorList>
    </citation>
    <scope>NUCLEOTIDE SEQUENCE [LARGE SCALE GENOMIC DNA]</scope>
</reference>
<dbReference type="Proteomes" id="UP000662637">
    <property type="component" value="Unassembled WGS sequence"/>
</dbReference>
<proteinExistence type="predicted"/>
<feature type="compositionally biased region" description="Pro residues" evidence="1">
    <location>
        <begin position="183"/>
        <end position="192"/>
    </location>
</feature>
<keyword evidence="6" id="KW-1185">Reference proteome</keyword>
<evidence type="ECO:0000313" key="5">
    <source>
        <dbReference type="EMBL" id="VTJ85910.1"/>
    </source>
</evidence>
<dbReference type="EMBL" id="WJEC01007815">
    <property type="protein sequence ID" value="KAF7466925.1"/>
    <property type="molecule type" value="Genomic_DNA"/>
</dbReference>
<feature type="region of interest" description="Disordered" evidence="1">
    <location>
        <begin position="88"/>
        <end position="111"/>
    </location>
</feature>
<dbReference type="Proteomes" id="UP000335636">
    <property type="component" value="Unassembled WGS sequence"/>
</dbReference>
<gene>
    <name evidence="2" type="ORF">GHT09_001655</name>
    <name evidence="3" type="ORF">GHT09_014500</name>
    <name evidence="5" type="ORF">MONAX_5E017196</name>
    <name evidence="4" type="ORF">MONAX_5E033398</name>
</gene>
<evidence type="ECO:0000313" key="6">
    <source>
        <dbReference type="Proteomes" id="UP000335636"/>
    </source>
</evidence>
<reference evidence="2" key="2">
    <citation type="submission" date="2020-08" db="EMBL/GenBank/DDBJ databases">
        <authorList>
            <person name="Shumante A."/>
            <person name="Zimin A.V."/>
            <person name="Puiu D."/>
            <person name="Salzberg S.L."/>
        </authorList>
    </citation>
    <scope>NUCLEOTIDE SEQUENCE</scope>
    <source>
        <strain evidence="2">WC2-LM</strain>
        <tissue evidence="2">Liver</tissue>
    </source>
</reference>
<dbReference type="EMBL" id="CABDUW010002065">
    <property type="protein sequence ID" value="VTJ85265.1"/>
    <property type="molecule type" value="Genomic_DNA"/>
</dbReference>
<feature type="compositionally biased region" description="Pro residues" evidence="1">
    <location>
        <begin position="227"/>
        <end position="239"/>
    </location>
</feature>
<evidence type="ECO:0000313" key="4">
    <source>
        <dbReference type="EMBL" id="VTJ85265.1"/>
    </source>
</evidence>
<name>A0A5E4CTX8_MARMO</name>
<sequence>MGGYLTRCLKSHPRRPWTAPRPGCAREPGSASRRAVSRRLDPGLFHPALVFPGFFVLSRALPRIGPADLPAAQPTEPKQSLWEILKQGRSAPRPGHTKPPGSRRRPGAHSRVTVVIKAPRRPGTRYKGPPVEPTPDPCAKATVLQALSKCTKGKRKCDGPLWFEMLEPEVPEPKVPKLEVPEPPKSPEPPKTLEPRPSALVPVISKGATPPFAPQLGPATGINGPVPRRPPQSLPPRRPSPVGAGCVPWCRHCTGQGHRLVAADPGAGAPQSTGLGPGRPAQQPQQRTPPEPQRPLSPMVPLTAPRGPNGPIFFRYRPTVIIVSY</sequence>
<dbReference type="EMBL" id="CABDUW010002213">
    <property type="protein sequence ID" value="VTJ85910.1"/>
    <property type="molecule type" value="Genomic_DNA"/>
</dbReference>
<feature type="region of interest" description="Disordered" evidence="1">
    <location>
        <begin position="173"/>
        <end position="241"/>
    </location>
</feature>
<evidence type="ECO:0000256" key="1">
    <source>
        <dbReference type="SAM" id="MobiDB-lite"/>
    </source>
</evidence>